<dbReference type="Proteomes" id="UP000253061">
    <property type="component" value="Unassembled WGS sequence"/>
</dbReference>
<dbReference type="AlphaFoldDB" id="A0A367VE40"/>
<evidence type="ECO:0000313" key="4">
    <source>
        <dbReference type="Proteomes" id="UP000253061"/>
    </source>
</evidence>
<evidence type="ECO:0000256" key="1">
    <source>
        <dbReference type="SAM" id="MobiDB-lite"/>
    </source>
</evidence>
<name>A0A367VE40_9PROT</name>
<evidence type="ECO:0008006" key="5">
    <source>
        <dbReference type="Google" id="ProtNLM"/>
    </source>
</evidence>
<dbReference type="EMBL" id="JPWB01000003">
    <property type="protein sequence ID" value="RCK23269.1"/>
    <property type="molecule type" value="Genomic_DNA"/>
</dbReference>
<accession>A0A367VE40</accession>
<feature type="transmembrane region" description="Helical" evidence="2">
    <location>
        <begin position="55"/>
        <end position="75"/>
    </location>
</feature>
<proteinExistence type="predicted"/>
<reference evidence="3 4" key="1">
    <citation type="submission" date="2014-07" db="EMBL/GenBank/DDBJ databases">
        <title>Draft genome sequence of Thalassospira profundimaris R8-17.</title>
        <authorList>
            <person name="Lai Q."/>
            <person name="Shao Z."/>
        </authorList>
    </citation>
    <scope>NUCLEOTIDE SEQUENCE [LARGE SCALE GENOMIC DNA]</scope>
    <source>
        <strain evidence="3 4">R8-17</strain>
    </source>
</reference>
<keyword evidence="2" id="KW-1133">Transmembrane helix</keyword>
<comment type="caution">
    <text evidence="3">The sequence shown here is derived from an EMBL/GenBank/DDBJ whole genome shotgun (WGS) entry which is preliminary data.</text>
</comment>
<sequence>MIFRSPCAISGRKTKQITGPEDHDPQSGRKPMQGSDYDEGLVHHHEEGWHHWTKFMLWSVISIGVLLLLMAAFLID</sequence>
<organism evidence="3 4">
    <name type="scientific">Thalassospira profundimaris</name>
    <dbReference type="NCBI Taxonomy" id="502049"/>
    <lineage>
        <taxon>Bacteria</taxon>
        <taxon>Pseudomonadati</taxon>
        <taxon>Pseudomonadota</taxon>
        <taxon>Alphaproteobacteria</taxon>
        <taxon>Rhodospirillales</taxon>
        <taxon>Thalassospiraceae</taxon>
        <taxon>Thalassospira</taxon>
    </lineage>
</organism>
<keyword evidence="2" id="KW-0812">Transmembrane</keyword>
<keyword evidence="2" id="KW-0472">Membrane</keyword>
<evidence type="ECO:0000313" key="3">
    <source>
        <dbReference type="EMBL" id="RCK23269.1"/>
    </source>
</evidence>
<feature type="region of interest" description="Disordered" evidence="1">
    <location>
        <begin position="1"/>
        <end position="39"/>
    </location>
</feature>
<gene>
    <name evidence="3" type="ORF">TH6_09640</name>
</gene>
<protein>
    <recommendedName>
        <fullName evidence="5">Cytochrome c oxidase subunit IV bacterial aa3 type domain-containing protein</fullName>
    </recommendedName>
</protein>
<evidence type="ECO:0000256" key="2">
    <source>
        <dbReference type="SAM" id="Phobius"/>
    </source>
</evidence>